<dbReference type="EMBL" id="JAACXV010014416">
    <property type="protein sequence ID" value="KAF7267492.1"/>
    <property type="molecule type" value="Genomic_DNA"/>
</dbReference>
<comment type="caution">
    <text evidence="4">The sequence shown here is derived from an EMBL/GenBank/DDBJ whole genome shotgun (WGS) entry which is preliminary data.</text>
</comment>
<evidence type="ECO:0000256" key="2">
    <source>
        <dbReference type="ARBA" id="ARBA00018577"/>
    </source>
</evidence>
<accession>A0A834I5N2</accession>
<evidence type="ECO:0000256" key="1">
    <source>
        <dbReference type="ARBA" id="ARBA00009505"/>
    </source>
</evidence>
<dbReference type="GO" id="GO:0005778">
    <property type="term" value="C:peroxisomal membrane"/>
    <property type="evidence" value="ECO:0007669"/>
    <property type="project" value="UniProtKB-SubCell"/>
</dbReference>
<keyword evidence="3" id="KW-0962">Peroxisome biogenesis</keyword>
<dbReference type="Proteomes" id="UP000625711">
    <property type="component" value="Unassembled WGS sequence"/>
</dbReference>
<keyword evidence="3" id="KW-0576">Peroxisome</keyword>
<proteinExistence type="inferred from homology"/>
<comment type="similarity">
    <text evidence="1 3">Belongs to the peroxin-16 family.</text>
</comment>
<dbReference type="GO" id="GO:0007031">
    <property type="term" value="P:peroxisome organization"/>
    <property type="evidence" value="ECO:0007669"/>
    <property type="project" value="UniProtKB-KW"/>
</dbReference>
<evidence type="ECO:0000313" key="5">
    <source>
        <dbReference type="Proteomes" id="UP000625711"/>
    </source>
</evidence>
<protein>
    <recommendedName>
        <fullName evidence="2 3">Peroxisomal membrane protein PEX16</fullName>
    </recommendedName>
</protein>
<dbReference type="Pfam" id="PF08610">
    <property type="entry name" value="Pex16"/>
    <property type="match status" value="2"/>
</dbReference>
<dbReference type="InterPro" id="IPR013919">
    <property type="entry name" value="Pex16"/>
</dbReference>
<reference evidence="4" key="1">
    <citation type="submission" date="2020-08" db="EMBL/GenBank/DDBJ databases">
        <title>Genome sequencing and assembly of the red palm weevil Rhynchophorus ferrugineus.</title>
        <authorList>
            <person name="Dias G.B."/>
            <person name="Bergman C.M."/>
            <person name="Manee M."/>
        </authorList>
    </citation>
    <scope>NUCLEOTIDE SEQUENCE</scope>
    <source>
        <strain evidence="4">AA-2017</strain>
        <tissue evidence="4">Whole larva</tissue>
    </source>
</reference>
<evidence type="ECO:0000313" key="4">
    <source>
        <dbReference type="EMBL" id="KAF7267492.1"/>
    </source>
</evidence>
<dbReference type="OrthoDB" id="2021143at2759"/>
<keyword evidence="5" id="KW-1185">Reference proteome</keyword>
<dbReference type="AlphaFoldDB" id="A0A834I5N2"/>
<sequence>MSALLLSLPDLYNSYKSWVKKNPQLAGDYESSAKWLSYFLAGRIHNSHVLSELIYCLSKLLVLFNDCIIRKSFEVFCELSVQKLWGKTGKWFIVVVIQVFKCIARCVLIHVHKERIIENPPIPQLDRAKLQTDGNSNNKNLLNLESSESAATSFTLKHSGRIIRKIESSPPLGLRTWKPLEPEIIHHIEDKKVQQLIMTRQLIAEYIYIAKPILHLISYGMYGPKSWKPWMLSLALDVSSLQLYKSTQNMSVSSLTKSQKLQLSKRIVLLVLYLIRSPVYEKHSKNKINAFLNALSNNVPLIRLICNPLGEYLPFWQGNYFHMWST</sequence>
<organism evidence="4 5">
    <name type="scientific">Rhynchophorus ferrugineus</name>
    <name type="common">Red palm weevil</name>
    <name type="synonym">Curculio ferrugineus</name>
    <dbReference type="NCBI Taxonomy" id="354439"/>
    <lineage>
        <taxon>Eukaryota</taxon>
        <taxon>Metazoa</taxon>
        <taxon>Ecdysozoa</taxon>
        <taxon>Arthropoda</taxon>
        <taxon>Hexapoda</taxon>
        <taxon>Insecta</taxon>
        <taxon>Pterygota</taxon>
        <taxon>Neoptera</taxon>
        <taxon>Endopterygota</taxon>
        <taxon>Coleoptera</taxon>
        <taxon>Polyphaga</taxon>
        <taxon>Cucujiformia</taxon>
        <taxon>Curculionidae</taxon>
        <taxon>Dryophthorinae</taxon>
        <taxon>Rhynchophorus</taxon>
    </lineage>
</organism>
<dbReference type="PANTHER" id="PTHR13299:SF0">
    <property type="entry name" value="PEROXISOMAL MEMBRANE PROTEIN PEX16"/>
    <property type="match status" value="1"/>
</dbReference>
<comment type="subcellular location">
    <subcellularLocation>
        <location evidence="3">Peroxisome membrane</location>
    </subcellularLocation>
</comment>
<evidence type="ECO:0000256" key="3">
    <source>
        <dbReference type="RuleBase" id="RU365003"/>
    </source>
</evidence>
<dbReference type="PANTHER" id="PTHR13299">
    <property type="entry name" value="PEROXISOMAL MEMBRANE PROTEIN PEX16"/>
    <property type="match status" value="1"/>
</dbReference>
<name>A0A834I5N2_RHYFE</name>
<gene>
    <name evidence="4" type="ORF">GWI33_019289</name>
</gene>